<accession>D2R9A4</accession>
<evidence type="ECO:0000313" key="3">
    <source>
        <dbReference type="Proteomes" id="UP000001887"/>
    </source>
</evidence>
<proteinExistence type="predicted"/>
<protein>
    <submittedName>
        <fullName evidence="2">Uncharacterized protein</fullName>
    </submittedName>
</protein>
<name>D2R9A4_PIRSD</name>
<dbReference type="AlphaFoldDB" id="D2R9A4"/>
<dbReference type="STRING" id="530564.Psta_2989"/>
<gene>
    <name evidence="2" type="ordered locus">Psta_2989</name>
</gene>
<dbReference type="EMBL" id="CP001848">
    <property type="protein sequence ID" value="ADB17654.1"/>
    <property type="molecule type" value="Genomic_DNA"/>
</dbReference>
<sequence length="178" mass="19154" precursor="true">MSLTWALTMTGILAVVFVPLALSEKRHLVQRCVYVLVAMLLALSLGVSFAYLGKSKAGTSNYGSNHNNSYDREFLNRLVSNVLEANEMEVATRWAARGFGGWLAILAAGELLRLVLKRSVRAEILGPSILFLAGAILVEPHWALGLALAVGLACITVVSVLERNGASRSSRRTEAESG</sequence>
<dbReference type="HOGENOM" id="CLU_1509265_0_0_0"/>
<evidence type="ECO:0000313" key="2">
    <source>
        <dbReference type="EMBL" id="ADB17654.1"/>
    </source>
</evidence>
<dbReference type="KEGG" id="psl:Psta_2989"/>
<keyword evidence="1" id="KW-0812">Transmembrane</keyword>
<dbReference type="Proteomes" id="UP000001887">
    <property type="component" value="Chromosome"/>
</dbReference>
<keyword evidence="1" id="KW-0472">Membrane</keyword>
<evidence type="ECO:0000256" key="1">
    <source>
        <dbReference type="SAM" id="Phobius"/>
    </source>
</evidence>
<feature type="transmembrane region" description="Helical" evidence="1">
    <location>
        <begin position="144"/>
        <end position="161"/>
    </location>
</feature>
<keyword evidence="1" id="KW-1133">Transmembrane helix</keyword>
<feature type="transmembrane region" description="Helical" evidence="1">
    <location>
        <begin position="120"/>
        <end position="138"/>
    </location>
</feature>
<organism evidence="2 3">
    <name type="scientific">Pirellula staleyi (strain ATCC 27377 / DSM 6068 / ICPB 4128)</name>
    <name type="common">Pirella staleyi</name>
    <dbReference type="NCBI Taxonomy" id="530564"/>
    <lineage>
        <taxon>Bacteria</taxon>
        <taxon>Pseudomonadati</taxon>
        <taxon>Planctomycetota</taxon>
        <taxon>Planctomycetia</taxon>
        <taxon>Pirellulales</taxon>
        <taxon>Pirellulaceae</taxon>
        <taxon>Pirellula</taxon>
    </lineage>
</organism>
<feature type="transmembrane region" description="Helical" evidence="1">
    <location>
        <begin position="33"/>
        <end position="52"/>
    </location>
</feature>
<keyword evidence="3" id="KW-1185">Reference proteome</keyword>
<reference evidence="2 3" key="1">
    <citation type="journal article" date="2009" name="Stand. Genomic Sci.">
        <title>Complete genome sequence of Pirellula staleyi type strain (ATCC 27377).</title>
        <authorList>
            <person name="Clum A."/>
            <person name="Tindall B.J."/>
            <person name="Sikorski J."/>
            <person name="Ivanova N."/>
            <person name="Mavrommatis K."/>
            <person name="Lucas S."/>
            <person name="Glavina del Rio T."/>
            <person name="Nolan M."/>
            <person name="Chen F."/>
            <person name="Tice H."/>
            <person name="Pitluck S."/>
            <person name="Cheng J.F."/>
            <person name="Chertkov O."/>
            <person name="Brettin T."/>
            <person name="Han C."/>
            <person name="Detter J.C."/>
            <person name="Kuske C."/>
            <person name="Bruce D."/>
            <person name="Goodwin L."/>
            <person name="Ovchinikova G."/>
            <person name="Pati A."/>
            <person name="Mikhailova N."/>
            <person name="Chen A."/>
            <person name="Palaniappan K."/>
            <person name="Land M."/>
            <person name="Hauser L."/>
            <person name="Chang Y.J."/>
            <person name="Jeffries C.D."/>
            <person name="Chain P."/>
            <person name="Rohde M."/>
            <person name="Goker M."/>
            <person name="Bristow J."/>
            <person name="Eisen J.A."/>
            <person name="Markowitz V."/>
            <person name="Hugenholtz P."/>
            <person name="Kyrpides N.C."/>
            <person name="Klenk H.P."/>
            <person name="Lapidus A."/>
        </authorList>
    </citation>
    <scope>NUCLEOTIDE SEQUENCE [LARGE SCALE GENOMIC DNA]</scope>
    <source>
        <strain evidence="3">ATCC 27377 / DSM 6068 / ICPB 4128</strain>
    </source>
</reference>